<dbReference type="Gene3D" id="3.90.550.10">
    <property type="entry name" value="Spore Coat Polysaccharide Biosynthesis Protein SpsA, Chain A"/>
    <property type="match status" value="1"/>
</dbReference>
<keyword evidence="3" id="KW-1185">Reference proteome</keyword>
<proteinExistence type="predicted"/>
<dbReference type="Proteomes" id="UP000006556">
    <property type="component" value="Chromosome"/>
</dbReference>
<evidence type="ECO:0000313" key="3">
    <source>
        <dbReference type="Proteomes" id="UP000006556"/>
    </source>
</evidence>
<evidence type="ECO:0000313" key="2">
    <source>
        <dbReference type="EMBL" id="BAF60939.1"/>
    </source>
</evidence>
<dbReference type="AlphaFoldDB" id="A5CYJ6"/>
<dbReference type="STRING" id="370438.PTH_2758"/>
<gene>
    <name evidence="2" type="ordered locus">PTH_2758</name>
</gene>
<dbReference type="Pfam" id="PF00535">
    <property type="entry name" value="Glycos_transf_2"/>
    <property type="match status" value="1"/>
</dbReference>
<accession>A5CYJ6</accession>
<dbReference type="eggNOG" id="COG1215">
    <property type="taxonomic scope" value="Bacteria"/>
</dbReference>
<dbReference type="InterPro" id="IPR001173">
    <property type="entry name" value="Glyco_trans_2-like"/>
</dbReference>
<dbReference type="HOGENOM" id="CLU_1823537_0_0_9"/>
<dbReference type="KEGG" id="pth:PTH_2758"/>
<reference evidence="3" key="1">
    <citation type="journal article" date="2008" name="Genome Res.">
        <title>The genome of Pelotomaculum thermopropionicum reveals niche-associated evolution in anaerobic microbiota.</title>
        <authorList>
            <person name="Kosaka T."/>
            <person name="Kato S."/>
            <person name="Shimoyama T."/>
            <person name="Ishii S."/>
            <person name="Abe T."/>
            <person name="Watanabe K."/>
        </authorList>
    </citation>
    <scope>NUCLEOTIDE SEQUENCE [LARGE SCALE GENOMIC DNA]</scope>
    <source>
        <strain evidence="3">DSM 13744 / JCM 10971 / SI</strain>
    </source>
</reference>
<sequence>MIIFLIALALLVVAGLCLYRGLTAAAGQGLSGPGGSRVVIIIGNQEPWIEGFVRKLFRITGGVPRQEVLLVDDFSRDGTLEVLKRLQRYYPFEILAGGRCAGRTVEGAAEAGELCFDVRGLRGEELLNAPLFCRLSRVSRR</sequence>
<dbReference type="EMBL" id="AP009389">
    <property type="protein sequence ID" value="BAF60939.1"/>
    <property type="molecule type" value="Genomic_DNA"/>
</dbReference>
<name>A5CYJ6_PELTS</name>
<protein>
    <submittedName>
        <fullName evidence="2">Hypothetical membrane protein</fullName>
    </submittedName>
</protein>
<feature type="domain" description="Glycosyltransferase 2-like" evidence="1">
    <location>
        <begin position="38"/>
        <end position="91"/>
    </location>
</feature>
<evidence type="ECO:0000259" key="1">
    <source>
        <dbReference type="Pfam" id="PF00535"/>
    </source>
</evidence>
<dbReference type="CDD" id="cd00761">
    <property type="entry name" value="Glyco_tranf_GTA_type"/>
    <property type="match status" value="1"/>
</dbReference>
<dbReference type="SUPFAM" id="SSF53448">
    <property type="entry name" value="Nucleotide-diphospho-sugar transferases"/>
    <property type="match status" value="1"/>
</dbReference>
<organism evidence="2 3">
    <name type="scientific">Pelotomaculum thermopropionicum (strain DSM 13744 / JCM 10971 / SI)</name>
    <dbReference type="NCBI Taxonomy" id="370438"/>
    <lineage>
        <taxon>Bacteria</taxon>
        <taxon>Bacillati</taxon>
        <taxon>Bacillota</taxon>
        <taxon>Clostridia</taxon>
        <taxon>Eubacteriales</taxon>
        <taxon>Desulfotomaculaceae</taxon>
        <taxon>Pelotomaculum</taxon>
    </lineage>
</organism>
<dbReference type="InterPro" id="IPR029044">
    <property type="entry name" value="Nucleotide-diphossugar_trans"/>
</dbReference>